<name>A0A4R2H7L4_9SPHI</name>
<evidence type="ECO:0000313" key="7">
    <source>
        <dbReference type="Proteomes" id="UP000622648"/>
    </source>
</evidence>
<dbReference type="SMART" id="SM00448">
    <property type="entry name" value="REC"/>
    <property type="match status" value="1"/>
</dbReference>
<reference evidence="4" key="1">
    <citation type="journal article" date="2014" name="Int. J. Syst. Evol. Microbiol.">
        <title>Complete genome of a new Firmicutes species belonging to the dominant human colonic microbiota ('Ruminococcus bicirculans') reveals two chromosomes and a selective capacity to utilize plant glucans.</title>
        <authorList>
            <consortium name="NISC Comparative Sequencing Program"/>
            <person name="Wegmann U."/>
            <person name="Louis P."/>
            <person name="Goesmann A."/>
            <person name="Henrissat B."/>
            <person name="Duncan S.H."/>
            <person name="Flint H.J."/>
        </authorList>
    </citation>
    <scope>NUCLEOTIDE SEQUENCE</scope>
    <source>
        <strain evidence="4">CGMCC 1.15644</strain>
    </source>
</reference>
<gene>
    <name evidence="5" type="ORF">EV200_10696</name>
    <name evidence="4" type="ORF">GCM10011413_33940</name>
</gene>
<sequence>MNQGLKILIADDSELMRIVMKGFFKKFLSTCEISETSNLSETFNLLNKQDFDFLLLDINMPSGDSDPDTVKEILAIQENVKVCMFSGNDKNTLEQDYRDAGAIGFIQKNGDMSEALKEVLANNF</sequence>
<dbReference type="EMBL" id="BMJO01000006">
    <property type="protein sequence ID" value="GGE64707.1"/>
    <property type="molecule type" value="Genomic_DNA"/>
</dbReference>
<dbReference type="SUPFAM" id="SSF52172">
    <property type="entry name" value="CheY-like"/>
    <property type="match status" value="1"/>
</dbReference>
<dbReference type="GO" id="GO:0000160">
    <property type="term" value="P:phosphorelay signal transduction system"/>
    <property type="evidence" value="ECO:0007669"/>
    <property type="project" value="InterPro"/>
</dbReference>
<dbReference type="PANTHER" id="PTHR44591:SF3">
    <property type="entry name" value="RESPONSE REGULATORY DOMAIN-CONTAINING PROTEIN"/>
    <property type="match status" value="1"/>
</dbReference>
<dbReference type="PROSITE" id="PS50110">
    <property type="entry name" value="RESPONSE_REGULATORY"/>
    <property type="match status" value="1"/>
</dbReference>
<evidence type="ECO:0000313" key="4">
    <source>
        <dbReference type="EMBL" id="GGE64707.1"/>
    </source>
</evidence>
<accession>A0A4R2H7L4</accession>
<evidence type="ECO:0000313" key="5">
    <source>
        <dbReference type="EMBL" id="TCO22456.1"/>
    </source>
</evidence>
<dbReference type="Gene3D" id="3.40.50.2300">
    <property type="match status" value="1"/>
</dbReference>
<dbReference type="InterPro" id="IPR050595">
    <property type="entry name" value="Bact_response_regulator"/>
</dbReference>
<dbReference type="AlphaFoldDB" id="A0A4R2H7L4"/>
<dbReference type="Pfam" id="PF00072">
    <property type="entry name" value="Response_reg"/>
    <property type="match status" value="1"/>
</dbReference>
<evidence type="ECO:0000313" key="6">
    <source>
        <dbReference type="Proteomes" id="UP000295684"/>
    </source>
</evidence>
<feature type="domain" description="Response regulatory" evidence="3">
    <location>
        <begin position="6"/>
        <end position="123"/>
    </location>
</feature>
<dbReference type="OrthoDB" id="1013073at2"/>
<dbReference type="Proteomes" id="UP000295684">
    <property type="component" value="Unassembled WGS sequence"/>
</dbReference>
<dbReference type="InterPro" id="IPR011006">
    <property type="entry name" value="CheY-like_superfamily"/>
</dbReference>
<comment type="caution">
    <text evidence="5">The sequence shown here is derived from an EMBL/GenBank/DDBJ whole genome shotgun (WGS) entry which is preliminary data.</text>
</comment>
<feature type="modified residue" description="4-aspartylphosphate" evidence="2">
    <location>
        <position position="57"/>
    </location>
</feature>
<evidence type="ECO:0000256" key="2">
    <source>
        <dbReference type="PROSITE-ProRule" id="PRU00169"/>
    </source>
</evidence>
<dbReference type="EMBL" id="SLWO01000006">
    <property type="protein sequence ID" value="TCO22456.1"/>
    <property type="molecule type" value="Genomic_DNA"/>
</dbReference>
<evidence type="ECO:0000259" key="3">
    <source>
        <dbReference type="PROSITE" id="PS50110"/>
    </source>
</evidence>
<dbReference type="PANTHER" id="PTHR44591">
    <property type="entry name" value="STRESS RESPONSE REGULATOR PROTEIN 1"/>
    <property type="match status" value="1"/>
</dbReference>
<evidence type="ECO:0000256" key="1">
    <source>
        <dbReference type="ARBA" id="ARBA00022553"/>
    </source>
</evidence>
<reference evidence="7" key="2">
    <citation type="journal article" date="2019" name="Int. J. Syst. Evol. Microbiol.">
        <title>The Global Catalogue of Microorganisms (GCM) 10K type strain sequencing project: providing services to taxonomists for standard genome sequencing and annotation.</title>
        <authorList>
            <consortium name="The Broad Institute Genomics Platform"/>
            <consortium name="The Broad Institute Genome Sequencing Center for Infectious Disease"/>
            <person name="Wu L."/>
            <person name="Ma J."/>
        </authorList>
    </citation>
    <scope>NUCLEOTIDE SEQUENCE [LARGE SCALE GENOMIC DNA]</scope>
    <source>
        <strain evidence="7">CGMCC 1.15644</strain>
    </source>
</reference>
<keyword evidence="7" id="KW-1185">Reference proteome</keyword>
<dbReference type="Proteomes" id="UP000622648">
    <property type="component" value="Unassembled WGS sequence"/>
</dbReference>
<reference evidence="5 6" key="3">
    <citation type="submission" date="2019-03" db="EMBL/GenBank/DDBJ databases">
        <title>Genomic Encyclopedia of Type Strains, Phase IV (KMG-IV): sequencing the most valuable type-strain genomes for metagenomic binning, comparative biology and taxonomic classification.</title>
        <authorList>
            <person name="Goeker M."/>
        </authorList>
    </citation>
    <scope>NUCLEOTIDE SEQUENCE [LARGE SCALE GENOMIC DNA]</scope>
    <source>
        <strain evidence="5 6">DSM 103236</strain>
    </source>
</reference>
<keyword evidence="1 2" id="KW-0597">Phosphoprotein</keyword>
<organism evidence="5 6">
    <name type="scientific">Pedobacter psychrotolerans</name>
    <dbReference type="NCBI Taxonomy" id="1843235"/>
    <lineage>
        <taxon>Bacteria</taxon>
        <taxon>Pseudomonadati</taxon>
        <taxon>Bacteroidota</taxon>
        <taxon>Sphingobacteriia</taxon>
        <taxon>Sphingobacteriales</taxon>
        <taxon>Sphingobacteriaceae</taxon>
        <taxon>Pedobacter</taxon>
    </lineage>
</organism>
<dbReference type="RefSeq" id="WP_132534317.1">
    <property type="nucleotide sequence ID" value="NZ_SLWO01000006.1"/>
</dbReference>
<dbReference type="InterPro" id="IPR001789">
    <property type="entry name" value="Sig_transdc_resp-reg_receiver"/>
</dbReference>
<reference evidence="4" key="4">
    <citation type="submission" date="2024-05" db="EMBL/GenBank/DDBJ databases">
        <authorList>
            <person name="Sun Q."/>
            <person name="Zhou Y."/>
        </authorList>
    </citation>
    <scope>NUCLEOTIDE SEQUENCE</scope>
    <source>
        <strain evidence="4">CGMCC 1.15644</strain>
    </source>
</reference>
<proteinExistence type="predicted"/>
<protein>
    <submittedName>
        <fullName evidence="5">Response regulator receiver domain-containing protein</fullName>
    </submittedName>
</protein>